<organism evidence="3 4">
    <name type="scientific">Durusdinium trenchii</name>
    <dbReference type="NCBI Taxonomy" id="1381693"/>
    <lineage>
        <taxon>Eukaryota</taxon>
        <taxon>Sar</taxon>
        <taxon>Alveolata</taxon>
        <taxon>Dinophyceae</taxon>
        <taxon>Suessiales</taxon>
        <taxon>Symbiodiniaceae</taxon>
        <taxon>Durusdinium</taxon>
    </lineage>
</organism>
<accession>A0ABP0JX22</accession>
<protein>
    <submittedName>
        <fullName evidence="3">Uncharacterized protein</fullName>
    </submittedName>
</protein>
<feature type="signal peptide" evidence="2">
    <location>
        <begin position="1"/>
        <end position="18"/>
    </location>
</feature>
<keyword evidence="4" id="KW-1185">Reference proteome</keyword>
<comment type="caution">
    <text evidence="3">The sequence shown here is derived from an EMBL/GenBank/DDBJ whole genome shotgun (WGS) entry which is preliminary data.</text>
</comment>
<gene>
    <name evidence="3" type="ORF">CCMP2556_LOCUS13510</name>
</gene>
<keyword evidence="2" id="KW-0732">Signal</keyword>
<evidence type="ECO:0000313" key="3">
    <source>
        <dbReference type="EMBL" id="CAK9019017.1"/>
    </source>
</evidence>
<feature type="region of interest" description="Disordered" evidence="1">
    <location>
        <begin position="50"/>
        <end position="70"/>
    </location>
</feature>
<feature type="chain" id="PRO_5047204714" evidence="2">
    <location>
        <begin position="19"/>
        <end position="322"/>
    </location>
</feature>
<sequence length="322" mass="34425">MPFVARFILALIVPACCGSLCNLSESDAKGLVQIHAQRLVDDPYSRQYDRLHRRHRRQHRRQDRRYGRRTTTTTSTLLPDVINLLKALETSREALEATFSALADSLTGRDARLVRDLSDKWFSMSGSTSLATDFVINYAANDTYNNNKAGLVDALNTIVASLSGSVSLLQSRASAVSDNLADSCSYLASYAVPVFGEGNLYEMLTELQAVCGDPNVAAALPAAAEPNAAALIEGVEDLVAVSTSLGSPCTLDPGVNWAADLVAVSTSLGSPCTLDPGVNWAAAPMWREGTCFPYGGAPGNTACSATSTFNKGRLDLLKRLSR</sequence>
<proteinExistence type="predicted"/>
<evidence type="ECO:0000256" key="1">
    <source>
        <dbReference type="SAM" id="MobiDB-lite"/>
    </source>
</evidence>
<dbReference type="EMBL" id="CAXAMN010006758">
    <property type="protein sequence ID" value="CAK9019017.1"/>
    <property type="molecule type" value="Genomic_DNA"/>
</dbReference>
<name>A0ABP0JX22_9DINO</name>
<dbReference type="Proteomes" id="UP001642484">
    <property type="component" value="Unassembled WGS sequence"/>
</dbReference>
<reference evidence="3 4" key="1">
    <citation type="submission" date="2024-02" db="EMBL/GenBank/DDBJ databases">
        <authorList>
            <person name="Chen Y."/>
            <person name="Shah S."/>
            <person name="Dougan E. K."/>
            <person name="Thang M."/>
            <person name="Chan C."/>
        </authorList>
    </citation>
    <scope>NUCLEOTIDE SEQUENCE [LARGE SCALE GENOMIC DNA]</scope>
</reference>
<evidence type="ECO:0000256" key="2">
    <source>
        <dbReference type="SAM" id="SignalP"/>
    </source>
</evidence>
<feature type="compositionally biased region" description="Basic residues" evidence="1">
    <location>
        <begin position="51"/>
        <end position="68"/>
    </location>
</feature>
<evidence type="ECO:0000313" key="4">
    <source>
        <dbReference type="Proteomes" id="UP001642484"/>
    </source>
</evidence>